<evidence type="ECO:0000256" key="1">
    <source>
        <dbReference type="ARBA" id="ARBA00006219"/>
    </source>
</evidence>
<dbReference type="SUPFAM" id="SSF56112">
    <property type="entry name" value="Protein kinase-like (PK-like)"/>
    <property type="match status" value="1"/>
</dbReference>
<dbReference type="PANTHER" id="PTHR21310:SF41">
    <property type="entry name" value="3'-PHOSPHOTRANSFERASE, PUTATIVE-RELATED"/>
    <property type="match status" value="1"/>
</dbReference>
<feature type="binding site" evidence="9">
    <location>
        <position position="191"/>
    </location>
    <ligand>
        <name>Mg(2+)</name>
        <dbReference type="ChEBI" id="CHEBI:18420"/>
    </ligand>
</feature>
<keyword evidence="4 7" id="KW-0418">Kinase</keyword>
<dbReference type="RefSeq" id="WP_066785815.1">
    <property type="nucleotide sequence ID" value="NZ_LWQS01000044.1"/>
</dbReference>
<dbReference type="InterPro" id="IPR011009">
    <property type="entry name" value="Kinase-like_dom_sf"/>
</dbReference>
<feature type="active site" description="Proton acceptor" evidence="8">
    <location>
        <position position="186"/>
    </location>
</feature>
<organism evidence="11 12">
    <name type="scientific">Chloroflexus islandicus</name>
    <dbReference type="NCBI Taxonomy" id="1707952"/>
    <lineage>
        <taxon>Bacteria</taxon>
        <taxon>Bacillati</taxon>
        <taxon>Chloroflexota</taxon>
        <taxon>Chloroflexia</taxon>
        <taxon>Chloroflexales</taxon>
        <taxon>Chloroflexineae</taxon>
        <taxon>Chloroflexaceae</taxon>
        <taxon>Chloroflexus</taxon>
    </lineage>
</organism>
<feature type="domain" description="Aminoglycoside phosphotransferase" evidence="10">
    <location>
        <begin position="30"/>
        <end position="245"/>
    </location>
</feature>
<gene>
    <name evidence="11" type="ORF">A6A03_12500</name>
</gene>
<evidence type="ECO:0000313" key="11">
    <source>
        <dbReference type="EMBL" id="OAN46482.1"/>
    </source>
</evidence>
<dbReference type="Pfam" id="PF01636">
    <property type="entry name" value="APH"/>
    <property type="match status" value="1"/>
</dbReference>
<dbReference type="GO" id="GO:0046872">
    <property type="term" value="F:metal ion binding"/>
    <property type="evidence" value="ECO:0007669"/>
    <property type="project" value="UniProtKB-KW"/>
</dbReference>
<dbReference type="GO" id="GO:0016301">
    <property type="term" value="F:kinase activity"/>
    <property type="evidence" value="ECO:0007669"/>
    <property type="project" value="UniProtKB-KW"/>
</dbReference>
<dbReference type="Gene3D" id="3.90.1200.10">
    <property type="match status" value="1"/>
</dbReference>
<sequence>MTYLHLPPAIQTLLAGSIVSEVTIGCSPASVYQLVQAERTLYLKLQPVTPHASLLPEVQVLRWLQGKLPAPAVVHYECDERHEYLVLTEVAGVNCVAAQYELAPEVIVRILAQGLRMIHAIDVTNCPFDARLVRRLAHASYNVEHDLVDEDDFDDERRGVMTAREVLAAVERDQPPEDDLVFTHGDYCLPNVIVQAGALSGFVDWGRAGIADRYHDLALASRSIRYNLGEEYEPLFFASYGIKQVDLNKIAYYRLLDELF</sequence>
<dbReference type="GO" id="GO:0046677">
    <property type="term" value="P:response to antibiotic"/>
    <property type="evidence" value="ECO:0007669"/>
    <property type="project" value="UniProtKB-KW"/>
</dbReference>
<evidence type="ECO:0000256" key="2">
    <source>
        <dbReference type="ARBA" id="ARBA00022679"/>
    </source>
</evidence>
<evidence type="ECO:0000256" key="5">
    <source>
        <dbReference type="ARBA" id="ARBA00022840"/>
    </source>
</evidence>
<feature type="binding site" evidence="9">
    <location>
        <position position="204"/>
    </location>
    <ligand>
        <name>Mg(2+)</name>
        <dbReference type="ChEBI" id="CHEBI:18420"/>
    </ligand>
</feature>
<comment type="similarity">
    <text evidence="1 7">Belongs to the aminoglycoside phosphotransferase family.</text>
</comment>
<evidence type="ECO:0000256" key="4">
    <source>
        <dbReference type="ARBA" id="ARBA00022777"/>
    </source>
</evidence>
<evidence type="ECO:0000259" key="10">
    <source>
        <dbReference type="Pfam" id="PF01636"/>
    </source>
</evidence>
<dbReference type="PANTHER" id="PTHR21310">
    <property type="entry name" value="AMINOGLYCOSIDE PHOSPHOTRANSFERASE-RELATED-RELATED"/>
    <property type="match status" value="1"/>
</dbReference>
<dbReference type="AlphaFoldDB" id="A0A178MCK9"/>
<keyword evidence="5 7" id="KW-0067">ATP-binding</keyword>
<keyword evidence="2 7" id="KW-0808">Transferase</keyword>
<dbReference type="CDD" id="cd05150">
    <property type="entry name" value="APH"/>
    <property type="match status" value="1"/>
</dbReference>
<name>A0A178MCK9_9CHLR</name>
<evidence type="ECO:0000256" key="3">
    <source>
        <dbReference type="ARBA" id="ARBA00022741"/>
    </source>
</evidence>
<evidence type="ECO:0000313" key="12">
    <source>
        <dbReference type="Proteomes" id="UP000078287"/>
    </source>
</evidence>
<proteinExistence type="inferred from homology"/>
<dbReference type="Gene3D" id="3.30.200.20">
    <property type="entry name" value="Phosphorylase Kinase, domain 1"/>
    <property type="match status" value="1"/>
</dbReference>
<keyword evidence="6 7" id="KW-0046">Antibiotic resistance</keyword>
<dbReference type="InterPro" id="IPR024165">
    <property type="entry name" value="Kan/Strep_kinase"/>
</dbReference>
<dbReference type="NCBIfam" id="NF033068">
    <property type="entry name" value="APH_3p"/>
    <property type="match status" value="1"/>
</dbReference>
<evidence type="ECO:0000256" key="8">
    <source>
        <dbReference type="PIRSR" id="PIRSR000706-1"/>
    </source>
</evidence>
<evidence type="ECO:0000256" key="9">
    <source>
        <dbReference type="PIRSR" id="PIRSR000706-2"/>
    </source>
</evidence>
<dbReference type="GO" id="GO:0016773">
    <property type="term" value="F:phosphotransferase activity, alcohol group as acceptor"/>
    <property type="evidence" value="ECO:0007669"/>
    <property type="project" value="InterPro"/>
</dbReference>
<dbReference type="Proteomes" id="UP000078287">
    <property type="component" value="Unassembled WGS sequence"/>
</dbReference>
<dbReference type="EMBL" id="LWQS01000044">
    <property type="protein sequence ID" value="OAN46482.1"/>
    <property type="molecule type" value="Genomic_DNA"/>
</dbReference>
<dbReference type="InterPro" id="IPR051678">
    <property type="entry name" value="AGP_Transferase"/>
</dbReference>
<dbReference type="InterPro" id="IPR002575">
    <property type="entry name" value="Aminoglycoside_PTrfase"/>
</dbReference>
<dbReference type="OrthoDB" id="3806873at2"/>
<keyword evidence="12" id="KW-1185">Reference proteome</keyword>
<comment type="caution">
    <text evidence="11">The sequence shown here is derived from an EMBL/GenBank/DDBJ whole genome shotgun (WGS) entry which is preliminary data.</text>
</comment>
<evidence type="ECO:0000256" key="6">
    <source>
        <dbReference type="ARBA" id="ARBA00023251"/>
    </source>
</evidence>
<protein>
    <submittedName>
        <fullName evidence="11">APH(3') family aminoglycoside O-phosphotransferase</fullName>
    </submittedName>
</protein>
<keyword evidence="3 7" id="KW-0547">Nucleotide-binding</keyword>
<dbReference type="PIRSF" id="PIRSF000706">
    <property type="entry name" value="Kanamycin_kin"/>
    <property type="match status" value="1"/>
</dbReference>
<dbReference type="GO" id="GO:0005524">
    <property type="term" value="F:ATP binding"/>
    <property type="evidence" value="ECO:0007669"/>
    <property type="project" value="UniProtKB-KW"/>
</dbReference>
<keyword evidence="9" id="KW-0460">Magnesium</keyword>
<evidence type="ECO:0000256" key="7">
    <source>
        <dbReference type="PIRNR" id="PIRNR000706"/>
    </source>
</evidence>
<reference evidence="11 12" key="1">
    <citation type="submission" date="2016-04" db="EMBL/GenBank/DDBJ databases">
        <title>Chloroflexus islandicus sp. nov., a thermophilic filamentous anoxygenic phototrophic bacterium from geyser Strokkur (Iceland).</title>
        <authorList>
            <person name="Gaisin V.A."/>
            <person name="Kalashnikov A.M."/>
            <person name="Sukhacheva M.V."/>
            <person name="Grouzdev D.S."/>
            <person name="Ivanov T.M."/>
            <person name="Kuznetsov B."/>
            <person name="Gorlenko V.M."/>
        </authorList>
    </citation>
    <scope>NUCLEOTIDE SEQUENCE [LARGE SCALE GENOMIC DNA]</scope>
    <source>
        <strain evidence="12">isl-2</strain>
    </source>
</reference>
<keyword evidence="9" id="KW-0479">Metal-binding</keyword>
<accession>A0A178MCK9</accession>